<dbReference type="InterPro" id="IPR036873">
    <property type="entry name" value="Rhodanese-like_dom_sf"/>
</dbReference>
<dbReference type="AlphaFoldDB" id="A0A285D5N5"/>
<accession>A0A285D5N5</accession>
<dbReference type="InterPro" id="IPR001763">
    <property type="entry name" value="Rhodanese-like_dom"/>
</dbReference>
<evidence type="ECO:0000313" key="3">
    <source>
        <dbReference type="Proteomes" id="UP000219546"/>
    </source>
</evidence>
<reference evidence="2 3" key="1">
    <citation type="submission" date="2017-08" db="EMBL/GenBank/DDBJ databases">
        <authorList>
            <person name="de Groot N.N."/>
        </authorList>
    </citation>
    <scope>NUCLEOTIDE SEQUENCE [LARGE SCALE GENOMIC DNA]</scope>
    <source>
        <strain evidence="2 3">JC228</strain>
    </source>
</reference>
<evidence type="ECO:0000259" key="1">
    <source>
        <dbReference type="PROSITE" id="PS50206"/>
    </source>
</evidence>
<dbReference type="PROSITE" id="PS50206">
    <property type="entry name" value="RHODANESE_3"/>
    <property type="match status" value="1"/>
</dbReference>
<dbReference type="GO" id="GO:0016740">
    <property type="term" value="F:transferase activity"/>
    <property type="evidence" value="ECO:0007669"/>
    <property type="project" value="UniProtKB-KW"/>
</dbReference>
<name>A0A285D5N5_9BACI</name>
<dbReference type="RefSeq" id="WP_425427229.1">
    <property type="nucleotide sequence ID" value="NZ_JBEPMQ010000014.1"/>
</dbReference>
<gene>
    <name evidence="2" type="ORF">SAMN05877753_11118</name>
</gene>
<organism evidence="2 3">
    <name type="scientific">Bacillus oleivorans</name>
    <dbReference type="NCBI Taxonomy" id="1448271"/>
    <lineage>
        <taxon>Bacteria</taxon>
        <taxon>Bacillati</taxon>
        <taxon>Bacillota</taxon>
        <taxon>Bacilli</taxon>
        <taxon>Bacillales</taxon>
        <taxon>Bacillaceae</taxon>
        <taxon>Bacillus</taxon>
    </lineage>
</organism>
<dbReference type="EMBL" id="OAOP01000011">
    <property type="protein sequence ID" value="SNX75127.1"/>
    <property type="molecule type" value="Genomic_DNA"/>
</dbReference>
<sequence length="117" mass="13216">MEYTVIGVVVILVALRFMPSKGVKQITTEELKNVLTDKNKQFIDVRTQGEYKANHIREFENIPLNQLPQKTESLSKEKEVVVICQSGMRSSQASKQLKKSGFKSVTNVRGGMSAWRS</sequence>
<keyword evidence="2" id="KW-0808">Transferase</keyword>
<dbReference type="SUPFAM" id="SSF52821">
    <property type="entry name" value="Rhodanese/Cell cycle control phosphatase"/>
    <property type="match status" value="1"/>
</dbReference>
<dbReference type="CDD" id="cd00158">
    <property type="entry name" value="RHOD"/>
    <property type="match status" value="1"/>
</dbReference>
<proteinExistence type="predicted"/>
<dbReference type="InterPro" id="IPR050229">
    <property type="entry name" value="GlpE_sulfurtransferase"/>
</dbReference>
<dbReference type="SMART" id="SM00450">
    <property type="entry name" value="RHOD"/>
    <property type="match status" value="1"/>
</dbReference>
<evidence type="ECO:0000313" key="2">
    <source>
        <dbReference type="EMBL" id="SNX75127.1"/>
    </source>
</evidence>
<dbReference type="Proteomes" id="UP000219546">
    <property type="component" value="Unassembled WGS sequence"/>
</dbReference>
<dbReference type="PANTHER" id="PTHR43031:SF17">
    <property type="entry name" value="SULFURTRANSFERASE YTWF-RELATED"/>
    <property type="match status" value="1"/>
</dbReference>
<dbReference type="PANTHER" id="PTHR43031">
    <property type="entry name" value="FAD-DEPENDENT OXIDOREDUCTASE"/>
    <property type="match status" value="1"/>
</dbReference>
<dbReference type="Gene3D" id="3.40.250.10">
    <property type="entry name" value="Rhodanese-like domain"/>
    <property type="match status" value="1"/>
</dbReference>
<feature type="domain" description="Rhodanese" evidence="1">
    <location>
        <begin position="36"/>
        <end position="116"/>
    </location>
</feature>
<keyword evidence="3" id="KW-1185">Reference proteome</keyword>
<protein>
    <submittedName>
        <fullName evidence="2">Rhodanese-related sulfurtransferase</fullName>
    </submittedName>
</protein>
<dbReference type="Pfam" id="PF00581">
    <property type="entry name" value="Rhodanese"/>
    <property type="match status" value="1"/>
</dbReference>